<keyword evidence="2" id="KW-1185">Reference proteome</keyword>
<evidence type="ECO:0008006" key="3">
    <source>
        <dbReference type="Google" id="ProtNLM"/>
    </source>
</evidence>
<protein>
    <recommendedName>
        <fullName evidence="3">RxLR effector candidate protein</fullName>
    </recommendedName>
</protein>
<name>A0AAV0TSP8_HYABA</name>
<organism evidence="1 2">
    <name type="scientific">Hyaloperonospora brassicae</name>
    <name type="common">Brassica downy mildew</name>
    <name type="synonym">Peronospora brassicae</name>
    <dbReference type="NCBI Taxonomy" id="162125"/>
    <lineage>
        <taxon>Eukaryota</taxon>
        <taxon>Sar</taxon>
        <taxon>Stramenopiles</taxon>
        <taxon>Oomycota</taxon>
        <taxon>Peronosporomycetes</taxon>
        <taxon>Peronosporales</taxon>
        <taxon>Peronosporaceae</taxon>
        <taxon>Hyaloperonospora</taxon>
    </lineage>
</organism>
<dbReference type="EMBL" id="CANTFL010000553">
    <property type="protein sequence ID" value="CAI5724449.1"/>
    <property type="molecule type" value="Genomic_DNA"/>
</dbReference>
<reference evidence="1" key="1">
    <citation type="submission" date="2022-12" db="EMBL/GenBank/DDBJ databases">
        <authorList>
            <person name="Webb A."/>
        </authorList>
    </citation>
    <scope>NUCLEOTIDE SEQUENCE</scope>
    <source>
        <strain evidence="1">Hp1</strain>
    </source>
</reference>
<proteinExistence type="predicted"/>
<dbReference type="AlphaFoldDB" id="A0AAV0TSP8"/>
<dbReference type="Proteomes" id="UP001162031">
    <property type="component" value="Unassembled WGS sequence"/>
</dbReference>
<comment type="caution">
    <text evidence="1">The sequence shown here is derived from an EMBL/GenBank/DDBJ whole genome shotgun (WGS) entry which is preliminary data.</text>
</comment>
<sequence>MNLLIGLKSVQAERDADNLPRAQDTPPVLPAQPFKLSSRMLLRITYDEDEELRAVIDKHDANTFFGEAWGILQGGRVNGFKTHVLNAPRTGRHLPDKQQDVLDTLTSRMAHS</sequence>
<gene>
    <name evidence="1" type="ORF">HBR001_LOCUS3363</name>
</gene>
<accession>A0AAV0TSP8</accession>
<evidence type="ECO:0000313" key="2">
    <source>
        <dbReference type="Proteomes" id="UP001162031"/>
    </source>
</evidence>
<evidence type="ECO:0000313" key="1">
    <source>
        <dbReference type="EMBL" id="CAI5724449.1"/>
    </source>
</evidence>